<evidence type="ECO:0000313" key="3">
    <source>
        <dbReference type="EMBL" id="KAG6391438.1"/>
    </source>
</evidence>
<dbReference type="InterPro" id="IPR044952">
    <property type="entry name" value="SUV2"/>
</dbReference>
<accession>A0A8X8Z4T4</accession>
<protein>
    <submittedName>
        <fullName evidence="3">Uncharacterized protein</fullName>
    </submittedName>
</protein>
<evidence type="ECO:0000256" key="1">
    <source>
        <dbReference type="SAM" id="Coils"/>
    </source>
</evidence>
<feature type="compositionally biased region" description="Pro residues" evidence="2">
    <location>
        <begin position="47"/>
        <end position="58"/>
    </location>
</feature>
<gene>
    <name evidence="3" type="ORF">SASPL_149192</name>
</gene>
<evidence type="ECO:0000256" key="2">
    <source>
        <dbReference type="SAM" id="MobiDB-lite"/>
    </source>
</evidence>
<name>A0A8X8Z4T4_SALSN</name>
<reference evidence="3" key="1">
    <citation type="submission" date="2018-01" db="EMBL/GenBank/DDBJ databases">
        <authorList>
            <person name="Mao J.F."/>
        </authorList>
    </citation>
    <scope>NUCLEOTIDE SEQUENCE</scope>
    <source>
        <strain evidence="3">Huo1</strain>
        <tissue evidence="3">Leaf</tissue>
    </source>
</reference>
<evidence type="ECO:0000313" key="4">
    <source>
        <dbReference type="Proteomes" id="UP000298416"/>
    </source>
</evidence>
<dbReference type="GO" id="GO:0006974">
    <property type="term" value="P:DNA damage response"/>
    <property type="evidence" value="ECO:0007669"/>
    <property type="project" value="InterPro"/>
</dbReference>
<sequence length="689" mass="77224">MADQGLDDDEWDADFVEEVVKLEETVLSTQSSRQHPLLQPLQSQAPFLPPPRRLPPPLELSYSPPRELSQRTPQTLQPHTSIPDFHDSFALPVTDIAKERELGALQKELNRVSKQLSHLEQECSDLRKEKDKNLEQLKVLNSRIEAKDAQANLKKGMEMDDIVCNSLDHGIPEARQNVKPYNKQPDCDTGRDKTNEASTSALQETFCHSEKLFGVWNSNDQKQGRVLVAKLYKTCEMDFHLLFGYLNSPVNGSNMASSDQQGPLQTIEYEKVLHLYSVFTKISNDILRPEDLLEALVDLCNLENVFIVRWSLRVLHKVLSDSASMEKEFGERENVTVEESISKNAESDTNGFRAEEECLSFANIVDMLKQGRIPPAPKLANAKPSGFSGFANHSCVASVSGAYQVSLLERMCTIATKSNDELVRRDALSVMNLILMRHNAYLERDKFAGESVFHTLSQLLRKEAGFSVQDQAVHALYLLCPKVLDMISSCLKEDGDLSYSKDISGNNFPSFQVLNEILIGLAHCVACCGSATAEEMKLRRNAISFLAFLGSSGKSGFEILLNHRIPKGSNFLAVIMQSILSDLDLQESKSARRSSIVMEQSLVIREALILLNRLVSHPQYSISVLNALTATRDAASMAVEFANRLTHKGKLLWQDDNTTKLTRESEILELARVFKRRVFIFLGDSVYDG</sequence>
<dbReference type="PANTHER" id="PTHR35761:SF1">
    <property type="entry name" value="PROTEIN SENSITIVE TO UV 2"/>
    <property type="match status" value="1"/>
</dbReference>
<feature type="region of interest" description="Disordered" evidence="2">
    <location>
        <begin position="27"/>
        <end position="76"/>
    </location>
</feature>
<dbReference type="EMBL" id="PNBA02000019">
    <property type="protein sequence ID" value="KAG6391438.1"/>
    <property type="molecule type" value="Genomic_DNA"/>
</dbReference>
<keyword evidence="1" id="KW-0175">Coiled coil</keyword>
<proteinExistence type="predicted"/>
<organism evidence="3">
    <name type="scientific">Salvia splendens</name>
    <name type="common">Scarlet sage</name>
    <dbReference type="NCBI Taxonomy" id="180675"/>
    <lineage>
        <taxon>Eukaryota</taxon>
        <taxon>Viridiplantae</taxon>
        <taxon>Streptophyta</taxon>
        <taxon>Embryophyta</taxon>
        <taxon>Tracheophyta</taxon>
        <taxon>Spermatophyta</taxon>
        <taxon>Magnoliopsida</taxon>
        <taxon>eudicotyledons</taxon>
        <taxon>Gunneridae</taxon>
        <taxon>Pentapetalae</taxon>
        <taxon>asterids</taxon>
        <taxon>lamiids</taxon>
        <taxon>Lamiales</taxon>
        <taxon>Lamiaceae</taxon>
        <taxon>Nepetoideae</taxon>
        <taxon>Mentheae</taxon>
        <taxon>Salviinae</taxon>
        <taxon>Salvia</taxon>
        <taxon>Salvia subgen. Calosphace</taxon>
        <taxon>core Calosphace</taxon>
    </lineage>
</organism>
<dbReference type="SUPFAM" id="SSF48371">
    <property type="entry name" value="ARM repeat"/>
    <property type="match status" value="1"/>
</dbReference>
<dbReference type="PANTHER" id="PTHR35761">
    <property type="entry name" value="ATR INTERACTING PROTEIN"/>
    <property type="match status" value="1"/>
</dbReference>
<reference evidence="3" key="2">
    <citation type="submission" date="2020-08" db="EMBL/GenBank/DDBJ databases">
        <title>Plant Genome Project.</title>
        <authorList>
            <person name="Zhang R.-G."/>
        </authorList>
    </citation>
    <scope>NUCLEOTIDE SEQUENCE</scope>
    <source>
        <strain evidence="3">Huo1</strain>
        <tissue evidence="3">Leaf</tissue>
    </source>
</reference>
<dbReference type="AlphaFoldDB" id="A0A8X8Z4T4"/>
<dbReference type="Gene3D" id="1.25.10.10">
    <property type="entry name" value="Leucine-rich Repeat Variant"/>
    <property type="match status" value="1"/>
</dbReference>
<dbReference type="InterPro" id="IPR016024">
    <property type="entry name" value="ARM-type_fold"/>
</dbReference>
<feature type="compositionally biased region" description="Polar residues" evidence="2">
    <location>
        <begin position="28"/>
        <end position="45"/>
    </location>
</feature>
<comment type="caution">
    <text evidence="3">The sequence shown here is derived from an EMBL/GenBank/DDBJ whole genome shotgun (WGS) entry which is preliminary data.</text>
</comment>
<dbReference type="InterPro" id="IPR011989">
    <property type="entry name" value="ARM-like"/>
</dbReference>
<keyword evidence="4" id="KW-1185">Reference proteome</keyword>
<feature type="coiled-coil region" evidence="1">
    <location>
        <begin position="102"/>
        <end position="147"/>
    </location>
</feature>
<dbReference type="Proteomes" id="UP000298416">
    <property type="component" value="Unassembled WGS sequence"/>
</dbReference>